<organism evidence="2 3">
    <name type="scientific">Novipirellula rosea</name>
    <dbReference type="NCBI Taxonomy" id="1031540"/>
    <lineage>
        <taxon>Bacteria</taxon>
        <taxon>Pseudomonadati</taxon>
        <taxon>Planctomycetota</taxon>
        <taxon>Planctomycetia</taxon>
        <taxon>Pirellulales</taxon>
        <taxon>Pirellulaceae</taxon>
        <taxon>Novipirellula</taxon>
    </lineage>
</organism>
<proteinExistence type="predicted"/>
<dbReference type="InterPro" id="IPR002686">
    <property type="entry name" value="Transposase_17"/>
</dbReference>
<evidence type="ECO:0000313" key="2">
    <source>
        <dbReference type="EMBL" id="GAA4451014.1"/>
    </source>
</evidence>
<dbReference type="PANTHER" id="PTHR33360">
    <property type="entry name" value="TRANSPOSASE FOR INSERTION SEQUENCE ELEMENT IS200"/>
    <property type="match status" value="1"/>
</dbReference>
<feature type="domain" description="Transposase IS200-like" evidence="1">
    <location>
        <begin position="4"/>
        <end position="117"/>
    </location>
</feature>
<comment type="caution">
    <text evidence="2">The sequence shown here is derived from an EMBL/GenBank/DDBJ whole genome shotgun (WGS) entry which is preliminary data.</text>
</comment>
<dbReference type="PANTHER" id="PTHR33360:SF2">
    <property type="entry name" value="TRANSPOSASE FOR INSERTION SEQUENCE ELEMENT IS200"/>
    <property type="match status" value="1"/>
</dbReference>
<dbReference type="Gene3D" id="3.30.70.1290">
    <property type="entry name" value="Transposase IS200-like"/>
    <property type="match status" value="1"/>
</dbReference>
<name>A0ABP8ML90_9BACT</name>
<evidence type="ECO:0000313" key="3">
    <source>
        <dbReference type="Proteomes" id="UP001500840"/>
    </source>
</evidence>
<dbReference type="InterPro" id="IPR036515">
    <property type="entry name" value="Transposase_17_sf"/>
</dbReference>
<dbReference type="NCBIfam" id="NF033573">
    <property type="entry name" value="transpos_IS200"/>
    <property type="match status" value="1"/>
</dbReference>
<reference evidence="3" key="1">
    <citation type="journal article" date="2019" name="Int. J. Syst. Evol. Microbiol.">
        <title>The Global Catalogue of Microorganisms (GCM) 10K type strain sequencing project: providing services to taxonomists for standard genome sequencing and annotation.</title>
        <authorList>
            <consortium name="The Broad Institute Genomics Platform"/>
            <consortium name="The Broad Institute Genome Sequencing Center for Infectious Disease"/>
            <person name="Wu L."/>
            <person name="Ma J."/>
        </authorList>
    </citation>
    <scope>NUCLEOTIDE SEQUENCE [LARGE SCALE GENOMIC DNA]</scope>
    <source>
        <strain evidence="3">JCM 17759</strain>
    </source>
</reference>
<dbReference type="Pfam" id="PF01797">
    <property type="entry name" value="Y1_Tnp"/>
    <property type="match status" value="1"/>
</dbReference>
<keyword evidence="3" id="KW-1185">Reference proteome</keyword>
<dbReference type="SMART" id="SM01321">
    <property type="entry name" value="Y1_Tnp"/>
    <property type="match status" value="1"/>
</dbReference>
<dbReference type="Proteomes" id="UP001500840">
    <property type="component" value="Unassembled WGS sequence"/>
</dbReference>
<dbReference type="SUPFAM" id="SSF143422">
    <property type="entry name" value="Transposase IS200-like"/>
    <property type="match status" value="1"/>
</dbReference>
<protein>
    <submittedName>
        <fullName evidence="2">IS200/IS605 family transposase</fullName>
    </submittedName>
</protein>
<accession>A0ABP8ML90</accession>
<dbReference type="RefSeq" id="WP_345321272.1">
    <property type="nucleotide sequence ID" value="NZ_BAABGA010000022.1"/>
</dbReference>
<dbReference type="EMBL" id="BAABGA010000022">
    <property type="protein sequence ID" value="GAA4451014.1"/>
    <property type="molecule type" value="Genomic_DNA"/>
</dbReference>
<gene>
    <name evidence="2" type="primary">tnpA_3</name>
    <name evidence="2" type="ORF">GCM10023156_18010</name>
</gene>
<sequence length="147" mass="17057">MSTYASLHYHIVFSTKQRTNFIHRSWEKRLHEYLGGIVKNLQGFPQGVGGVEDHIHLLCGLKPTHCISDFMRELKKSSSTWVHETIGEDKFAWQDGYSVFSVSATARNAVKGYIKNQREHHRVKSYREELIEMLDAADIAYDPKYLE</sequence>
<evidence type="ECO:0000259" key="1">
    <source>
        <dbReference type="SMART" id="SM01321"/>
    </source>
</evidence>